<evidence type="ECO:0000313" key="2">
    <source>
        <dbReference type="EnsemblPlants" id="AUR62000674-RA:cds"/>
    </source>
</evidence>
<dbReference type="PRINTS" id="PR01438">
    <property type="entry name" value="UNVRSLSTRESS"/>
</dbReference>
<dbReference type="Gene3D" id="3.40.50.620">
    <property type="entry name" value="HUPs"/>
    <property type="match status" value="1"/>
</dbReference>
<gene>
    <name evidence="2" type="primary">LOC110736768</name>
</gene>
<dbReference type="Pfam" id="PF00582">
    <property type="entry name" value="Usp"/>
    <property type="match status" value="1"/>
</dbReference>
<dbReference type="CDD" id="cd23659">
    <property type="entry name" value="USP_At3g01520-like"/>
    <property type="match status" value="1"/>
</dbReference>
<dbReference type="GeneID" id="110736768"/>
<dbReference type="InterPro" id="IPR014729">
    <property type="entry name" value="Rossmann-like_a/b/a_fold"/>
</dbReference>
<dbReference type="Proteomes" id="UP000596660">
    <property type="component" value="Unplaced"/>
</dbReference>
<sequence length="172" mass="19038">MGSDNVVVVADGRDGEARRIVVAVDESEESMYALSWCLNNIVQRQPRNYCKDALVLLHAKRPTVVYPGLDSSAYLSSHDALSSLDRRDNEMACWILQKADKLCAEHDVKVEKKVEEGDPGDVICEMVKVLKADLLVMGSHGYSQLARAIMRSVSHHCVQNASCPVLVVKMPK</sequence>
<accession>A0A803KNR8</accession>
<evidence type="ECO:0000259" key="1">
    <source>
        <dbReference type="Pfam" id="PF00582"/>
    </source>
</evidence>
<dbReference type="InterPro" id="IPR006016">
    <property type="entry name" value="UspA"/>
</dbReference>
<protein>
    <recommendedName>
        <fullName evidence="1">UspA domain-containing protein</fullName>
    </recommendedName>
</protein>
<dbReference type="EnsemblPlants" id="AUR62000674-RA">
    <property type="protein sequence ID" value="AUR62000674-RA:cds"/>
    <property type="gene ID" value="AUR62000674"/>
</dbReference>
<proteinExistence type="predicted"/>
<dbReference type="AlphaFoldDB" id="A0A803KNR8"/>
<dbReference type="OrthoDB" id="843225at2759"/>
<reference evidence="2" key="2">
    <citation type="submission" date="2021-03" db="UniProtKB">
        <authorList>
            <consortium name="EnsemblPlants"/>
        </authorList>
    </citation>
    <scope>IDENTIFICATION</scope>
</reference>
<dbReference type="KEGG" id="cqi:110736768"/>
<keyword evidence="3" id="KW-1185">Reference proteome</keyword>
<dbReference type="SMR" id="A0A803KNR8"/>
<dbReference type="Gramene" id="AUR62000674-RA">
    <property type="protein sequence ID" value="AUR62000674-RA:cds"/>
    <property type="gene ID" value="AUR62000674"/>
</dbReference>
<dbReference type="InterPro" id="IPR006015">
    <property type="entry name" value="Universal_stress_UspA"/>
</dbReference>
<evidence type="ECO:0000313" key="3">
    <source>
        <dbReference type="Proteomes" id="UP000596660"/>
    </source>
</evidence>
<name>A0A803KNR8_CHEQI</name>
<dbReference type="RefSeq" id="XP_021772763.1">
    <property type="nucleotide sequence ID" value="XM_021917071.1"/>
</dbReference>
<dbReference type="PANTHER" id="PTHR31964:SF125">
    <property type="entry name" value="OS05G0357525 PROTEIN"/>
    <property type="match status" value="1"/>
</dbReference>
<organism evidence="2 3">
    <name type="scientific">Chenopodium quinoa</name>
    <name type="common">Quinoa</name>
    <dbReference type="NCBI Taxonomy" id="63459"/>
    <lineage>
        <taxon>Eukaryota</taxon>
        <taxon>Viridiplantae</taxon>
        <taxon>Streptophyta</taxon>
        <taxon>Embryophyta</taxon>
        <taxon>Tracheophyta</taxon>
        <taxon>Spermatophyta</taxon>
        <taxon>Magnoliopsida</taxon>
        <taxon>eudicotyledons</taxon>
        <taxon>Gunneridae</taxon>
        <taxon>Pentapetalae</taxon>
        <taxon>Caryophyllales</taxon>
        <taxon>Chenopodiaceae</taxon>
        <taxon>Chenopodioideae</taxon>
        <taxon>Atripliceae</taxon>
        <taxon>Chenopodium</taxon>
    </lineage>
</organism>
<dbReference type="SUPFAM" id="SSF52402">
    <property type="entry name" value="Adenine nucleotide alpha hydrolases-like"/>
    <property type="match status" value="1"/>
</dbReference>
<reference evidence="2" key="1">
    <citation type="journal article" date="2017" name="Nature">
        <title>The genome of Chenopodium quinoa.</title>
        <authorList>
            <person name="Jarvis D.E."/>
            <person name="Ho Y.S."/>
            <person name="Lightfoot D.J."/>
            <person name="Schmoeckel S.M."/>
            <person name="Li B."/>
            <person name="Borm T.J.A."/>
            <person name="Ohyanagi H."/>
            <person name="Mineta K."/>
            <person name="Michell C.T."/>
            <person name="Saber N."/>
            <person name="Kharbatia N.M."/>
            <person name="Rupper R.R."/>
            <person name="Sharp A.R."/>
            <person name="Dally N."/>
            <person name="Boughton B.A."/>
            <person name="Woo Y.H."/>
            <person name="Gao G."/>
            <person name="Schijlen E.G.W.M."/>
            <person name="Guo X."/>
            <person name="Momin A.A."/>
            <person name="Negrao S."/>
            <person name="Al-Babili S."/>
            <person name="Gehring C."/>
            <person name="Roessner U."/>
            <person name="Jung C."/>
            <person name="Murphy K."/>
            <person name="Arold S.T."/>
            <person name="Gojobori T."/>
            <person name="van der Linden C.G."/>
            <person name="van Loo E.N."/>
            <person name="Jellen E.N."/>
            <person name="Maughan P.J."/>
            <person name="Tester M."/>
        </authorList>
    </citation>
    <scope>NUCLEOTIDE SEQUENCE [LARGE SCALE GENOMIC DNA]</scope>
    <source>
        <strain evidence="2">cv. PI 614886</strain>
    </source>
</reference>
<dbReference type="OMA" id="ICEMVKV"/>
<feature type="domain" description="UspA" evidence="1">
    <location>
        <begin position="18"/>
        <end position="169"/>
    </location>
</feature>
<dbReference type="PANTHER" id="PTHR31964">
    <property type="entry name" value="ADENINE NUCLEOTIDE ALPHA HYDROLASES-LIKE SUPERFAMILY PROTEIN"/>
    <property type="match status" value="1"/>
</dbReference>